<reference evidence="1 2" key="1">
    <citation type="journal article" date="2017" name="Front. Microbiol.">
        <title>Labilibaculum manganireducens gen. nov., sp. nov. and Labilibaculum filiforme sp. nov., Novel Bacteroidetes Isolated from Subsurface Sediments of the Baltic Sea.</title>
        <authorList>
            <person name="Vandieken V."/>
            <person name="Marshall I.P."/>
            <person name="Niemann H."/>
            <person name="Engelen B."/>
            <person name="Cypionka H."/>
        </authorList>
    </citation>
    <scope>NUCLEOTIDE SEQUENCE [LARGE SCALE GENOMIC DNA]</scope>
    <source>
        <strain evidence="1 2">59.10-2M</strain>
    </source>
</reference>
<sequence length="129" mass="14524">MPNTNDHFITTLKRAHLEWGSHRHTSTRGIIYGEGYLQISARNARNLNLTNSNSTNNNIYTCNSSDGFLVNVQLKSTGSSRAGAIHAKQFSGRRNLRLLGNWFTHVDARIGDRVEIRFISPTDILLTKL</sequence>
<protein>
    <submittedName>
        <fullName evidence="1">Uncharacterized protein</fullName>
    </submittedName>
</protein>
<comment type="caution">
    <text evidence="1">The sequence shown here is derived from an EMBL/GenBank/DDBJ whole genome shotgun (WGS) entry which is preliminary data.</text>
</comment>
<dbReference type="AlphaFoldDB" id="A0A2N3I3E4"/>
<dbReference type="EMBL" id="MVDE01000021">
    <property type="protein sequence ID" value="PKQ64773.1"/>
    <property type="molecule type" value="Genomic_DNA"/>
</dbReference>
<organism evidence="1 2">
    <name type="scientific">Labilibaculum manganireducens</name>
    <dbReference type="NCBI Taxonomy" id="1940525"/>
    <lineage>
        <taxon>Bacteria</taxon>
        <taxon>Pseudomonadati</taxon>
        <taxon>Bacteroidota</taxon>
        <taxon>Bacteroidia</taxon>
        <taxon>Marinilabiliales</taxon>
        <taxon>Marinifilaceae</taxon>
        <taxon>Labilibaculum</taxon>
    </lineage>
</organism>
<accession>A0A2N3I3E4</accession>
<gene>
    <name evidence="1" type="ORF">BZG01_13925</name>
</gene>
<proteinExistence type="predicted"/>
<dbReference type="Proteomes" id="UP000233618">
    <property type="component" value="Unassembled WGS sequence"/>
</dbReference>
<evidence type="ECO:0000313" key="2">
    <source>
        <dbReference type="Proteomes" id="UP000233618"/>
    </source>
</evidence>
<keyword evidence="2" id="KW-1185">Reference proteome</keyword>
<evidence type="ECO:0000313" key="1">
    <source>
        <dbReference type="EMBL" id="PKQ64773.1"/>
    </source>
</evidence>
<dbReference type="RefSeq" id="WP_101310458.1">
    <property type="nucleotide sequence ID" value="NZ_MVDE01000021.1"/>
</dbReference>
<name>A0A2N3I3E4_9BACT</name>